<dbReference type="RefSeq" id="WP_267648096.1">
    <property type="nucleotide sequence ID" value="NZ_JANHGR010000003.1"/>
</dbReference>
<name>A0ABD6BV75_9EURY</name>
<comment type="caution">
    <text evidence="4">The sequence shown here is derived from an EMBL/GenBank/DDBJ whole genome shotgun (WGS) entry which is preliminary data.</text>
</comment>
<dbReference type="PANTHER" id="PTHR42932:SF3">
    <property type="entry name" value="DNA PROTECTION DURING STARVATION PROTEIN"/>
    <property type="match status" value="1"/>
</dbReference>
<evidence type="ECO:0000313" key="4">
    <source>
        <dbReference type="EMBL" id="MFD1568598.1"/>
    </source>
</evidence>
<evidence type="ECO:0000256" key="2">
    <source>
        <dbReference type="RuleBase" id="RU003875"/>
    </source>
</evidence>
<evidence type="ECO:0000256" key="1">
    <source>
        <dbReference type="ARBA" id="ARBA00009497"/>
    </source>
</evidence>
<sequence>MAQETTETVPFSTRNDIEPEVREEVARALNQALADTTDLQTQAKHAHWNVKGMQFRELHLLFDEQAELLAEQADILAERLTALGGTAHGTARQAAANSQLGEFPPDTTEGSECVVALADRFAAHAANMRAWIDTTAAIGDADTSDMFTELSREIDKQLWFLEAHLQGTEMAAESDLMAPDEG</sequence>
<dbReference type="InterPro" id="IPR023188">
    <property type="entry name" value="DPS_DNA-bd_CS"/>
</dbReference>
<gene>
    <name evidence="4" type="primary">dps</name>
    <name evidence="4" type="synonym">pexB</name>
    <name evidence="4" type="ORF">ACFSAU_13970</name>
</gene>
<feature type="domain" description="Ferritin/DPS" evidence="3">
    <location>
        <begin position="28"/>
        <end position="169"/>
    </location>
</feature>
<dbReference type="EMBL" id="JBHUCZ010000012">
    <property type="protein sequence ID" value="MFD1568598.1"/>
    <property type="molecule type" value="Genomic_DNA"/>
</dbReference>
<protein>
    <submittedName>
        <fullName evidence="4">DNA starvation/stationary phase protection protein Dps</fullName>
    </submittedName>
</protein>
<dbReference type="PIRSF" id="PIRSF005900">
    <property type="entry name" value="Dps"/>
    <property type="match status" value="1"/>
</dbReference>
<dbReference type="PANTHER" id="PTHR42932">
    <property type="entry name" value="GENERAL STRESS PROTEIN 20U"/>
    <property type="match status" value="1"/>
</dbReference>
<dbReference type="Pfam" id="PF00210">
    <property type="entry name" value="Ferritin"/>
    <property type="match status" value="1"/>
</dbReference>
<reference evidence="4 5" key="1">
    <citation type="journal article" date="2019" name="Int. J. Syst. Evol. Microbiol.">
        <title>The Global Catalogue of Microorganisms (GCM) 10K type strain sequencing project: providing services to taxonomists for standard genome sequencing and annotation.</title>
        <authorList>
            <consortium name="The Broad Institute Genomics Platform"/>
            <consortium name="The Broad Institute Genome Sequencing Center for Infectious Disease"/>
            <person name="Wu L."/>
            <person name="Ma J."/>
        </authorList>
    </citation>
    <scope>NUCLEOTIDE SEQUENCE [LARGE SCALE GENOMIC DNA]</scope>
    <source>
        <strain evidence="4 5">CGMCC 1.12859</strain>
    </source>
</reference>
<evidence type="ECO:0000313" key="5">
    <source>
        <dbReference type="Proteomes" id="UP001597139"/>
    </source>
</evidence>
<dbReference type="AlphaFoldDB" id="A0ABD6BV75"/>
<dbReference type="CDD" id="cd01043">
    <property type="entry name" value="DPS"/>
    <property type="match status" value="1"/>
</dbReference>
<dbReference type="NCBIfam" id="NF006975">
    <property type="entry name" value="PRK09448.1"/>
    <property type="match status" value="1"/>
</dbReference>
<proteinExistence type="inferred from homology"/>
<dbReference type="SUPFAM" id="SSF47240">
    <property type="entry name" value="Ferritin-like"/>
    <property type="match status" value="1"/>
</dbReference>
<dbReference type="InterPro" id="IPR008331">
    <property type="entry name" value="Ferritin_DPS_dom"/>
</dbReference>
<dbReference type="InterPro" id="IPR002177">
    <property type="entry name" value="DPS_DNA-bd"/>
</dbReference>
<dbReference type="Gene3D" id="1.20.1260.10">
    <property type="match status" value="1"/>
</dbReference>
<dbReference type="PROSITE" id="PS00818">
    <property type="entry name" value="DPS_1"/>
    <property type="match status" value="1"/>
</dbReference>
<dbReference type="Proteomes" id="UP001597139">
    <property type="component" value="Unassembled WGS sequence"/>
</dbReference>
<dbReference type="PRINTS" id="PR01346">
    <property type="entry name" value="HELNAPAPROT"/>
</dbReference>
<organism evidence="4 5">
    <name type="scientific">Halolamina litorea</name>
    <dbReference type="NCBI Taxonomy" id="1515593"/>
    <lineage>
        <taxon>Archaea</taxon>
        <taxon>Methanobacteriati</taxon>
        <taxon>Methanobacteriota</taxon>
        <taxon>Stenosarchaea group</taxon>
        <taxon>Halobacteria</taxon>
        <taxon>Halobacteriales</taxon>
        <taxon>Haloferacaceae</taxon>
    </lineage>
</organism>
<accession>A0ABD6BV75</accession>
<dbReference type="InterPro" id="IPR012347">
    <property type="entry name" value="Ferritin-like"/>
</dbReference>
<keyword evidence="5" id="KW-1185">Reference proteome</keyword>
<evidence type="ECO:0000259" key="3">
    <source>
        <dbReference type="Pfam" id="PF00210"/>
    </source>
</evidence>
<dbReference type="InterPro" id="IPR009078">
    <property type="entry name" value="Ferritin-like_SF"/>
</dbReference>
<comment type="similarity">
    <text evidence="1 2">Belongs to the Dps family.</text>
</comment>